<dbReference type="Proteomes" id="UP000575068">
    <property type="component" value="Unassembled WGS sequence"/>
</dbReference>
<dbReference type="InterPro" id="IPR050275">
    <property type="entry name" value="PGM_Phosphatase"/>
</dbReference>
<dbReference type="RefSeq" id="WP_184475694.1">
    <property type="nucleotide sequence ID" value="NZ_JACHOV010000008.1"/>
</dbReference>
<dbReference type="PANTHER" id="PTHR48100:SF1">
    <property type="entry name" value="HISTIDINE PHOSPHATASE FAMILY PROTEIN-RELATED"/>
    <property type="match status" value="1"/>
</dbReference>
<dbReference type="PANTHER" id="PTHR48100">
    <property type="entry name" value="BROAD-SPECIFICITY PHOSPHATASE YOR283W-RELATED"/>
    <property type="match status" value="1"/>
</dbReference>
<dbReference type="AlphaFoldDB" id="A0A840HV26"/>
<dbReference type="GO" id="GO:0005737">
    <property type="term" value="C:cytoplasm"/>
    <property type="evidence" value="ECO:0007669"/>
    <property type="project" value="TreeGrafter"/>
</dbReference>
<sequence>MRFFLIRHGEHDALDRVLCGRTLDLSLNETGRRRSDLLGAALAEHQPILQCSPRKRARETAERMAQSCGGIPQIVSALDEIDFGEWSGRVFESLHADHGWRRWNEARAHSRPPGGERIVDVQARVANHLDLMREEHPKATIAMVSHSDVIRAAICHVLGLSPDHWKRFEIDCASVTSIEADDEGYRLTSMNEIWS</sequence>
<keyword evidence="2" id="KW-1185">Reference proteome</keyword>
<reference evidence="1 2" key="1">
    <citation type="submission" date="2020-08" db="EMBL/GenBank/DDBJ databases">
        <title>Genomic Encyclopedia of Type Strains, Phase IV (KMG-IV): sequencing the most valuable type-strain genomes for metagenomic binning, comparative biology and taxonomic classification.</title>
        <authorList>
            <person name="Goeker M."/>
        </authorList>
    </citation>
    <scope>NUCLEOTIDE SEQUENCE [LARGE SCALE GENOMIC DNA]</scope>
    <source>
        <strain evidence="1 2">DSM 7465</strain>
    </source>
</reference>
<organism evidence="1 2">
    <name type="scientific">Rhizorhapis suberifaciens</name>
    <name type="common">corky root of lettuce</name>
    <dbReference type="NCBI Taxonomy" id="13656"/>
    <lineage>
        <taxon>Bacteria</taxon>
        <taxon>Pseudomonadati</taxon>
        <taxon>Pseudomonadota</taxon>
        <taxon>Alphaproteobacteria</taxon>
        <taxon>Sphingomonadales</taxon>
        <taxon>Sphingomonadaceae</taxon>
        <taxon>Rhizorhapis</taxon>
    </lineage>
</organism>
<dbReference type="Pfam" id="PF00300">
    <property type="entry name" value="His_Phos_1"/>
    <property type="match status" value="1"/>
</dbReference>
<dbReference type="SMART" id="SM00855">
    <property type="entry name" value="PGAM"/>
    <property type="match status" value="1"/>
</dbReference>
<dbReference type="InterPro" id="IPR013078">
    <property type="entry name" value="His_Pase_superF_clade-1"/>
</dbReference>
<dbReference type="Gene3D" id="3.40.50.1240">
    <property type="entry name" value="Phosphoglycerate mutase-like"/>
    <property type="match status" value="1"/>
</dbReference>
<dbReference type="EMBL" id="JACHOV010000008">
    <property type="protein sequence ID" value="MBB4641905.1"/>
    <property type="molecule type" value="Genomic_DNA"/>
</dbReference>
<name>A0A840HV26_9SPHN</name>
<dbReference type="GO" id="GO:0016791">
    <property type="term" value="F:phosphatase activity"/>
    <property type="evidence" value="ECO:0007669"/>
    <property type="project" value="TreeGrafter"/>
</dbReference>
<gene>
    <name evidence="1" type="ORF">HNQ99_002223</name>
</gene>
<evidence type="ECO:0000313" key="1">
    <source>
        <dbReference type="EMBL" id="MBB4641905.1"/>
    </source>
</evidence>
<dbReference type="CDD" id="cd07067">
    <property type="entry name" value="HP_PGM_like"/>
    <property type="match status" value="1"/>
</dbReference>
<comment type="caution">
    <text evidence="1">The sequence shown here is derived from an EMBL/GenBank/DDBJ whole genome shotgun (WGS) entry which is preliminary data.</text>
</comment>
<accession>A0A840HV26</accession>
<evidence type="ECO:0000313" key="2">
    <source>
        <dbReference type="Proteomes" id="UP000575068"/>
    </source>
</evidence>
<protein>
    <submittedName>
        <fullName evidence="1">Broad specificity phosphatase PhoE</fullName>
    </submittedName>
</protein>
<proteinExistence type="predicted"/>
<dbReference type="SUPFAM" id="SSF53254">
    <property type="entry name" value="Phosphoglycerate mutase-like"/>
    <property type="match status" value="1"/>
</dbReference>
<dbReference type="InterPro" id="IPR029033">
    <property type="entry name" value="His_PPase_superfam"/>
</dbReference>
<dbReference type="PIRSF" id="PIRSF000709">
    <property type="entry name" value="6PFK_2-Ptase"/>
    <property type="match status" value="1"/>
</dbReference>